<dbReference type="Gene3D" id="3.40.50.300">
    <property type="entry name" value="P-loop containing nucleotide triphosphate hydrolases"/>
    <property type="match status" value="1"/>
</dbReference>
<dbReference type="Pfam" id="PF00196">
    <property type="entry name" value="GerE"/>
    <property type="match status" value="1"/>
</dbReference>
<dbReference type="KEGG" id="acab:QRX50_31045"/>
<name>A0A9Y2ICD3_9PSEU</name>
<dbReference type="Pfam" id="PF25872">
    <property type="entry name" value="HTH_77"/>
    <property type="match status" value="1"/>
</dbReference>
<dbReference type="InterPro" id="IPR027417">
    <property type="entry name" value="P-loop_NTPase"/>
</dbReference>
<dbReference type="Pfam" id="PF13401">
    <property type="entry name" value="AAA_22"/>
    <property type="match status" value="1"/>
</dbReference>
<dbReference type="InterPro" id="IPR011990">
    <property type="entry name" value="TPR-like_helical_dom_sf"/>
</dbReference>
<evidence type="ECO:0000313" key="2">
    <source>
        <dbReference type="EMBL" id="WIX75903.1"/>
    </source>
</evidence>
<dbReference type="SMART" id="SM00421">
    <property type="entry name" value="HTH_LUXR"/>
    <property type="match status" value="1"/>
</dbReference>
<dbReference type="InterPro" id="IPR000792">
    <property type="entry name" value="Tscrpt_reg_LuxR_C"/>
</dbReference>
<dbReference type="PRINTS" id="PR00038">
    <property type="entry name" value="HTHLUXR"/>
</dbReference>
<dbReference type="PRINTS" id="PR00364">
    <property type="entry name" value="DISEASERSIST"/>
</dbReference>
<organism evidence="2 3">
    <name type="scientific">Amycolatopsis carbonis</name>
    <dbReference type="NCBI Taxonomy" id="715471"/>
    <lineage>
        <taxon>Bacteria</taxon>
        <taxon>Bacillati</taxon>
        <taxon>Actinomycetota</taxon>
        <taxon>Actinomycetes</taxon>
        <taxon>Pseudonocardiales</taxon>
        <taxon>Pseudonocardiaceae</taxon>
        <taxon>Amycolatopsis</taxon>
    </lineage>
</organism>
<dbReference type="Gene3D" id="1.10.10.10">
    <property type="entry name" value="Winged helix-like DNA-binding domain superfamily/Winged helix DNA-binding domain"/>
    <property type="match status" value="1"/>
</dbReference>
<dbReference type="SUPFAM" id="SSF52540">
    <property type="entry name" value="P-loop containing nucleoside triphosphate hydrolases"/>
    <property type="match status" value="1"/>
</dbReference>
<dbReference type="PROSITE" id="PS00622">
    <property type="entry name" value="HTH_LUXR_1"/>
    <property type="match status" value="1"/>
</dbReference>
<sequence length="766" mass="83031">MGTLPAELTSFIGRQRELVEIRRLLSAGRLVTLTGAGGVGKTRLAVRVADQVAHTFPDDVWLIELGDLHDPSLVAQTVGAAFGIRDADEDPPGRLADYLRDKSPLLVLDNCEHLAEACARLARNLLAGAPDLRILATSRHVLGIEGERVYSVAPLAVPEVHDLADAIGLDAVTLFTERATAISSGFALDSGNWATVVEVCRRLDGLPLAIELAAVWLRTLAIDELLDRLDDTFQLLSPNPVAPPRQKSLMGTIDWSYLLCTPRQRTLWSRLSVFAGGFHLAAAEEVCSGDGIESGDVLGLVAALVDKSLVQTGADRAPTRFRLLQTIREYGRQKLAEEGDEAALRDRYSDYFHRLAGRAQQDWDTAADQVQVYATVLRDHANLRNALDHDLSTPGRHAAGLDLVVTLHFFWLQCGHLTEGRLWLARALGVNTEPSRDRARAMWISAYAACLMGEPAAALPLIREAEEWGRSNGDEVVLGYTEMLTAACQFLQGDFGTATASFSEANARFAAIPGYTSIKALSLGTVAQSEAWGGDPATAVAVAEDGLAACDSTGELRARAHLLYSRSLAQWMLGEHDAAETGLLRGLRTARLFNDILSAALSVELLSWIAASTGRTELAAERLGVAHRVWPLVGGKPMLGLRRMLDQHDTCEREVREALGDARFRTAFKRGAEASTGFEAALAHLLGENVAPPAPVAPVRDTSEPELTSREFEVAELVAEGLTNKEIAQRLVISRRTVESHVDHILGKLGFSSRGRIPAWLAQRRG</sequence>
<proteinExistence type="predicted"/>
<dbReference type="PANTHER" id="PTHR47691:SF3">
    <property type="entry name" value="HTH-TYPE TRANSCRIPTIONAL REGULATOR RV0890C-RELATED"/>
    <property type="match status" value="1"/>
</dbReference>
<reference evidence="2 3" key="1">
    <citation type="submission" date="2023-06" db="EMBL/GenBank/DDBJ databases">
        <authorList>
            <person name="Oyuntsetseg B."/>
            <person name="Kim S.B."/>
        </authorList>
    </citation>
    <scope>NUCLEOTIDE SEQUENCE [LARGE SCALE GENOMIC DNA]</scope>
    <source>
        <strain evidence="2 3">2-15</strain>
    </source>
</reference>
<gene>
    <name evidence="2" type="ORF">QRX50_31045</name>
</gene>
<dbReference type="GO" id="GO:0016887">
    <property type="term" value="F:ATP hydrolysis activity"/>
    <property type="evidence" value="ECO:0007669"/>
    <property type="project" value="InterPro"/>
</dbReference>
<dbReference type="InterPro" id="IPR036388">
    <property type="entry name" value="WH-like_DNA-bd_sf"/>
</dbReference>
<dbReference type="InterPro" id="IPR016032">
    <property type="entry name" value="Sig_transdc_resp-reg_C-effctor"/>
</dbReference>
<evidence type="ECO:0000259" key="1">
    <source>
        <dbReference type="PROSITE" id="PS50043"/>
    </source>
</evidence>
<feature type="domain" description="HTH luxR-type" evidence="1">
    <location>
        <begin position="700"/>
        <end position="765"/>
    </location>
</feature>
<dbReference type="Proteomes" id="UP001236014">
    <property type="component" value="Chromosome"/>
</dbReference>
<dbReference type="EMBL" id="CP127294">
    <property type="protein sequence ID" value="WIX75903.1"/>
    <property type="molecule type" value="Genomic_DNA"/>
</dbReference>
<dbReference type="InterPro" id="IPR049945">
    <property type="entry name" value="AAA_22"/>
</dbReference>
<accession>A0A9Y2ICD3</accession>
<dbReference type="RefSeq" id="WP_285966665.1">
    <property type="nucleotide sequence ID" value="NZ_CP127294.1"/>
</dbReference>
<dbReference type="SUPFAM" id="SSF48452">
    <property type="entry name" value="TPR-like"/>
    <property type="match status" value="1"/>
</dbReference>
<dbReference type="GO" id="GO:0006355">
    <property type="term" value="P:regulation of DNA-templated transcription"/>
    <property type="evidence" value="ECO:0007669"/>
    <property type="project" value="InterPro"/>
</dbReference>
<dbReference type="SUPFAM" id="SSF46894">
    <property type="entry name" value="C-terminal effector domain of the bipartite response regulators"/>
    <property type="match status" value="1"/>
</dbReference>
<dbReference type="Gene3D" id="1.25.40.10">
    <property type="entry name" value="Tetratricopeptide repeat domain"/>
    <property type="match status" value="1"/>
</dbReference>
<dbReference type="PROSITE" id="PS50043">
    <property type="entry name" value="HTH_LUXR_2"/>
    <property type="match status" value="1"/>
</dbReference>
<dbReference type="AlphaFoldDB" id="A0A9Y2ICD3"/>
<keyword evidence="3" id="KW-1185">Reference proteome</keyword>
<protein>
    <submittedName>
        <fullName evidence="2">LuxR C-terminal-related transcriptional regulator</fullName>
    </submittedName>
</protein>
<dbReference type="PANTHER" id="PTHR47691">
    <property type="entry name" value="REGULATOR-RELATED"/>
    <property type="match status" value="1"/>
</dbReference>
<dbReference type="CDD" id="cd06170">
    <property type="entry name" value="LuxR_C_like"/>
    <property type="match status" value="1"/>
</dbReference>
<dbReference type="InterPro" id="IPR058852">
    <property type="entry name" value="HTH_77"/>
</dbReference>
<evidence type="ECO:0000313" key="3">
    <source>
        <dbReference type="Proteomes" id="UP001236014"/>
    </source>
</evidence>
<dbReference type="GO" id="GO:0003677">
    <property type="term" value="F:DNA binding"/>
    <property type="evidence" value="ECO:0007669"/>
    <property type="project" value="InterPro"/>
</dbReference>